<dbReference type="Pfam" id="PF11967">
    <property type="entry name" value="RecO_N"/>
    <property type="match status" value="1"/>
</dbReference>
<dbReference type="InterPro" id="IPR022572">
    <property type="entry name" value="DNA_rep/recomb_RecO_N"/>
</dbReference>
<protein>
    <recommendedName>
        <fullName evidence="3 8">DNA repair protein RecO</fullName>
    </recommendedName>
    <alternativeName>
        <fullName evidence="7 8">Recombination protein O</fullName>
    </alternativeName>
</protein>
<dbReference type="InterPro" id="IPR037278">
    <property type="entry name" value="ARFGAP/RecO"/>
</dbReference>
<evidence type="ECO:0000256" key="8">
    <source>
        <dbReference type="HAMAP-Rule" id="MF_00201"/>
    </source>
</evidence>
<comment type="similarity">
    <text evidence="2 8">Belongs to the RecO family.</text>
</comment>
<name>A0A239VL37_9MICO</name>
<dbReference type="PANTHER" id="PTHR33991:SF1">
    <property type="entry name" value="DNA REPAIR PROTEIN RECO"/>
    <property type="match status" value="1"/>
</dbReference>
<organism evidence="10 11">
    <name type="scientific">Dermatophilus congolensis</name>
    <dbReference type="NCBI Taxonomy" id="1863"/>
    <lineage>
        <taxon>Bacteria</taxon>
        <taxon>Bacillati</taxon>
        <taxon>Actinomycetota</taxon>
        <taxon>Actinomycetes</taxon>
        <taxon>Micrococcales</taxon>
        <taxon>Dermatophilaceae</taxon>
        <taxon>Dermatophilus</taxon>
    </lineage>
</organism>
<evidence type="ECO:0000256" key="1">
    <source>
        <dbReference type="ARBA" id="ARBA00003065"/>
    </source>
</evidence>
<proteinExistence type="inferred from homology"/>
<evidence type="ECO:0000259" key="9">
    <source>
        <dbReference type="Pfam" id="PF11967"/>
    </source>
</evidence>
<dbReference type="GO" id="GO:0006302">
    <property type="term" value="P:double-strand break repair"/>
    <property type="evidence" value="ECO:0007669"/>
    <property type="project" value="TreeGrafter"/>
</dbReference>
<dbReference type="GO" id="GO:0043590">
    <property type="term" value="C:bacterial nucleoid"/>
    <property type="evidence" value="ECO:0007669"/>
    <property type="project" value="TreeGrafter"/>
</dbReference>
<dbReference type="HAMAP" id="MF_00201">
    <property type="entry name" value="RecO"/>
    <property type="match status" value="1"/>
</dbReference>
<evidence type="ECO:0000256" key="2">
    <source>
        <dbReference type="ARBA" id="ARBA00007452"/>
    </source>
</evidence>
<dbReference type="Proteomes" id="UP000242637">
    <property type="component" value="Chromosome 1"/>
</dbReference>
<feature type="domain" description="DNA replication/recombination mediator RecO N-terminal" evidence="9">
    <location>
        <begin position="1"/>
        <end position="79"/>
    </location>
</feature>
<evidence type="ECO:0000313" key="10">
    <source>
        <dbReference type="EMBL" id="SNV22463.1"/>
    </source>
</evidence>
<dbReference type="GO" id="GO:0006310">
    <property type="term" value="P:DNA recombination"/>
    <property type="evidence" value="ECO:0007669"/>
    <property type="project" value="UniProtKB-UniRule"/>
</dbReference>
<dbReference type="Gene3D" id="1.20.1440.120">
    <property type="entry name" value="Recombination protein O, C-terminal domain"/>
    <property type="match status" value="1"/>
</dbReference>
<evidence type="ECO:0000256" key="3">
    <source>
        <dbReference type="ARBA" id="ARBA00021310"/>
    </source>
</evidence>
<dbReference type="EMBL" id="LT906453">
    <property type="protein sequence ID" value="SNV22463.1"/>
    <property type="molecule type" value="Genomic_DNA"/>
</dbReference>
<keyword evidence="11" id="KW-1185">Reference proteome</keyword>
<dbReference type="Gene3D" id="2.40.50.140">
    <property type="entry name" value="Nucleic acid-binding proteins"/>
    <property type="match status" value="1"/>
</dbReference>
<evidence type="ECO:0000256" key="6">
    <source>
        <dbReference type="ARBA" id="ARBA00023204"/>
    </source>
</evidence>
<dbReference type="InterPro" id="IPR042242">
    <property type="entry name" value="RecO_C"/>
</dbReference>
<reference evidence="10 11" key="1">
    <citation type="submission" date="2017-06" db="EMBL/GenBank/DDBJ databases">
        <authorList>
            <consortium name="Pathogen Informatics"/>
        </authorList>
    </citation>
    <scope>NUCLEOTIDE SEQUENCE [LARGE SCALE GENOMIC DNA]</scope>
    <source>
        <strain evidence="10 11">NCTC13039</strain>
    </source>
</reference>
<dbReference type="Pfam" id="PF02565">
    <property type="entry name" value="RecO_C"/>
    <property type="match status" value="1"/>
</dbReference>
<dbReference type="InterPro" id="IPR012340">
    <property type="entry name" value="NA-bd_OB-fold"/>
</dbReference>
<evidence type="ECO:0000256" key="5">
    <source>
        <dbReference type="ARBA" id="ARBA00023172"/>
    </source>
</evidence>
<dbReference type="OrthoDB" id="9812244at2"/>
<dbReference type="STRING" id="1121387.GCA_000429885_02199"/>
<keyword evidence="6 8" id="KW-0234">DNA repair</keyword>
<evidence type="ECO:0000313" key="11">
    <source>
        <dbReference type="Proteomes" id="UP000242637"/>
    </source>
</evidence>
<dbReference type="SUPFAM" id="SSF57863">
    <property type="entry name" value="ArfGap/RecO-like zinc finger"/>
    <property type="match status" value="1"/>
</dbReference>
<dbReference type="InterPro" id="IPR003717">
    <property type="entry name" value="RecO"/>
</dbReference>
<accession>A0A239VL37</accession>
<dbReference type="AlphaFoldDB" id="A0A239VL37"/>
<dbReference type="KEGG" id="dco:SAMEA4475696_1533"/>
<evidence type="ECO:0000256" key="7">
    <source>
        <dbReference type="ARBA" id="ARBA00033409"/>
    </source>
</evidence>
<dbReference type="GeneID" id="63459744"/>
<dbReference type="PANTHER" id="PTHR33991">
    <property type="entry name" value="DNA REPAIR PROTEIN RECO"/>
    <property type="match status" value="1"/>
</dbReference>
<sequence length="243" mass="26612">MPLYREAAIVLRTTKLAEADRIITLLGRERGLIRAVGKGIRKTRSRFGARLEPGLVIDAQFYEGRNLDTVTQVEVLAPYGERITRDYDAWTAMIAMLEAAERFGQETTNSRNQFTLLAGALASIAAGEHDISMTLDAYLLRSVALAGWAPSFHDCAKCGAPGPHKAFNLTAGGTLCPHCRIPGSATPALATLAMLGALLEGDWDTAEQIAEPRYLREGSGLVRAYVQWHLERGVRALKYVERN</sequence>
<evidence type="ECO:0000256" key="4">
    <source>
        <dbReference type="ARBA" id="ARBA00022763"/>
    </source>
</evidence>
<comment type="function">
    <text evidence="1 8">Involved in DNA repair and RecF pathway recombination.</text>
</comment>
<keyword evidence="5 8" id="KW-0233">DNA recombination</keyword>
<dbReference type="SUPFAM" id="SSF50249">
    <property type="entry name" value="Nucleic acid-binding proteins"/>
    <property type="match status" value="1"/>
</dbReference>
<dbReference type="NCBIfam" id="TIGR00613">
    <property type="entry name" value="reco"/>
    <property type="match status" value="1"/>
</dbReference>
<gene>
    <name evidence="8 10" type="primary">recO</name>
    <name evidence="10" type="ORF">SAMEA4475696_01533</name>
</gene>
<dbReference type="RefSeq" id="WP_028327727.1">
    <property type="nucleotide sequence ID" value="NZ_JAAFNI010000001.1"/>
</dbReference>
<keyword evidence="4 8" id="KW-0227">DNA damage</keyword>